<evidence type="ECO:0000313" key="2">
    <source>
        <dbReference type="Proteomes" id="UP001186974"/>
    </source>
</evidence>
<keyword evidence="2" id="KW-1185">Reference proteome</keyword>
<comment type="caution">
    <text evidence="1">The sequence shown here is derived from an EMBL/GenBank/DDBJ whole genome shotgun (WGS) entry which is preliminary data.</text>
</comment>
<evidence type="ECO:0000313" key="1">
    <source>
        <dbReference type="EMBL" id="KAK3065464.1"/>
    </source>
</evidence>
<organism evidence="1 2">
    <name type="scientific">Coniosporium uncinatum</name>
    <dbReference type="NCBI Taxonomy" id="93489"/>
    <lineage>
        <taxon>Eukaryota</taxon>
        <taxon>Fungi</taxon>
        <taxon>Dikarya</taxon>
        <taxon>Ascomycota</taxon>
        <taxon>Pezizomycotina</taxon>
        <taxon>Dothideomycetes</taxon>
        <taxon>Dothideomycetes incertae sedis</taxon>
        <taxon>Coniosporium</taxon>
    </lineage>
</organism>
<accession>A0ACC3DDA3</accession>
<gene>
    <name evidence="1" type="ORF">LTS18_006175</name>
</gene>
<name>A0ACC3DDA3_9PEZI</name>
<protein>
    <submittedName>
        <fullName evidence="1">Uncharacterized protein</fullName>
    </submittedName>
</protein>
<sequence length="238" mass="27007">MPVNRQPSELIGAIRQQAASLQYLKHSQRRMKEAGMSLPGFQEVGKEDFQALTSLDLDIDSVLCDCMRESSSPPFLHTLRISDDLGNYHQSARQQAKMSFKSLINLCREPSLRTFEWVGHSRYHGLSRGLTPLFGDLPWQMQDLLLKLKARDVVFRVFAAQASDSCFPPYLYGERAPREVLVLDERTFGVKKMGEELTKEELTSFEYETRQKVTLANQDNARPSTRFVALPVVPGIGP</sequence>
<dbReference type="Proteomes" id="UP001186974">
    <property type="component" value="Unassembled WGS sequence"/>
</dbReference>
<dbReference type="EMBL" id="JAWDJW010006335">
    <property type="protein sequence ID" value="KAK3065464.1"/>
    <property type="molecule type" value="Genomic_DNA"/>
</dbReference>
<reference evidence="1" key="1">
    <citation type="submission" date="2024-09" db="EMBL/GenBank/DDBJ databases">
        <title>Black Yeasts Isolated from many extreme environments.</title>
        <authorList>
            <person name="Coleine C."/>
            <person name="Stajich J.E."/>
            <person name="Selbmann L."/>
        </authorList>
    </citation>
    <scope>NUCLEOTIDE SEQUENCE</scope>
    <source>
        <strain evidence="1">CCFEE 5737</strain>
    </source>
</reference>
<proteinExistence type="predicted"/>